<dbReference type="Pfam" id="PF00060">
    <property type="entry name" value="Lig_chan"/>
    <property type="match status" value="1"/>
</dbReference>
<keyword evidence="8 14" id="KW-0472">Membrane</keyword>
<dbReference type="GO" id="GO:0005886">
    <property type="term" value="C:plasma membrane"/>
    <property type="evidence" value="ECO:0007669"/>
    <property type="project" value="UniProtKB-SubCell"/>
</dbReference>
<evidence type="ECO:0000256" key="6">
    <source>
        <dbReference type="ARBA" id="ARBA00022989"/>
    </source>
</evidence>
<gene>
    <name evidence="17" type="ORF">O3P69_016569</name>
</gene>
<evidence type="ECO:0000256" key="8">
    <source>
        <dbReference type="ARBA" id="ARBA00023136"/>
    </source>
</evidence>
<evidence type="ECO:0000256" key="15">
    <source>
        <dbReference type="SAM" id="SignalP"/>
    </source>
</evidence>
<evidence type="ECO:0000256" key="7">
    <source>
        <dbReference type="ARBA" id="ARBA00023065"/>
    </source>
</evidence>
<evidence type="ECO:0000256" key="5">
    <source>
        <dbReference type="ARBA" id="ARBA00022692"/>
    </source>
</evidence>
<feature type="transmembrane region" description="Helical" evidence="14">
    <location>
        <begin position="388"/>
        <end position="409"/>
    </location>
</feature>
<keyword evidence="12" id="KW-0407">Ion channel</keyword>
<name>A0AAW0SZ29_SCYPA</name>
<protein>
    <recommendedName>
        <fullName evidence="16">Ionotropic glutamate receptor C-terminal domain-containing protein</fullName>
    </recommendedName>
</protein>
<feature type="compositionally biased region" description="Polar residues" evidence="13">
    <location>
        <begin position="683"/>
        <end position="699"/>
    </location>
</feature>
<dbReference type="InterPro" id="IPR001320">
    <property type="entry name" value="Iontro_rcpt_C"/>
</dbReference>
<evidence type="ECO:0000259" key="16">
    <source>
        <dbReference type="SMART" id="SM00079"/>
    </source>
</evidence>
<keyword evidence="3" id="KW-0813">Transport</keyword>
<feature type="compositionally biased region" description="Acidic residues" evidence="13">
    <location>
        <begin position="700"/>
        <end position="710"/>
    </location>
</feature>
<feature type="signal peptide" evidence="15">
    <location>
        <begin position="1"/>
        <end position="24"/>
    </location>
</feature>
<evidence type="ECO:0000256" key="2">
    <source>
        <dbReference type="ARBA" id="ARBA00008685"/>
    </source>
</evidence>
<evidence type="ECO:0000256" key="11">
    <source>
        <dbReference type="ARBA" id="ARBA00023286"/>
    </source>
</evidence>
<feature type="transmembrane region" description="Helical" evidence="14">
    <location>
        <begin position="452"/>
        <end position="475"/>
    </location>
</feature>
<keyword evidence="7" id="KW-0406">Ion transport</keyword>
<evidence type="ECO:0000256" key="10">
    <source>
        <dbReference type="ARBA" id="ARBA00023180"/>
    </source>
</evidence>
<feature type="region of interest" description="Disordered" evidence="13">
    <location>
        <begin position="680"/>
        <end position="710"/>
    </location>
</feature>
<dbReference type="InterPro" id="IPR019594">
    <property type="entry name" value="Glu/Gly-bd"/>
</dbReference>
<evidence type="ECO:0000256" key="9">
    <source>
        <dbReference type="ARBA" id="ARBA00023170"/>
    </source>
</evidence>
<keyword evidence="11" id="KW-1071">Ligand-gated ion channel</keyword>
<dbReference type="Gene3D" id="3.40.190.10">
    <property type="entry name" value="Periplasmic binding protein-like II"/>
    <property type="match status" value="2"/>
</dbReference>
<evidence type="ECO:0000256" key="12">
    <source>
        <dbReference type="ARBA" id="ARBA00023303"/>
    </source>
</evidence>
<dbReference type="PANTHER" id="PTHR42643">
    <property type="entry name" value="IONOTROPIC RECEPTOR 20A-RELATED"/>
    <property type="match status" value="1"/>
</dbReference>
<dbReference type="Proteomes" id="UP001487740">
    <property type="component" value="Unassembled WGS sequence"/>
</dbReference>
<organism evidence="17 18">
    <name type="scientific">Scylla paramamosain</name>
    <name type="common">Mud crab</name>
    <dbReference type="NCBI Taxonomy" id="85552"/>
    <lineage>
        <taxon>Eukaryota</taxon>
        <taxon>Metazoa</taxon>
        <taxon>Ecdysozoa</taxon>
        <taxon>Arthropoda</taxon>
        <taxon>Crustacea</taxon>
        <taxon>Multicrustacea</taxon>
        <taxon>Malacostraca</taxon>
        <taxon>Eumalacostraca</taxon>
        <taxon>Eucarida</taxon>
        <taxon>Decapoda</taxon>
        <taxon>Pleocyemata</taxon>
        <taxon>Brachyura</taxon>
        <taxon>Eubrachyura</taxon>
        <taxon>Portunoidea</taxon>
        <taxon>Portunidae</taxon>
        <taxon>Portuninae</taxon>
        <taxon>Scylla</taxon>
    </lineage>
</organism>
<feature type="chain" id="PRO_5043519522" description="Ionotropic glutamate receptor C-terminal domain-containing protein" evidence="15">
    <location>
        <begin position="25"/>
        <end position="710"/>
    </location>
</feature>
<feature type="transmembrane region" description="Helical" evidence="14">
    <location>
        <begin position="421"/>
        <end position="440"/>
    </location>
</feature>
<keyword evidence="9" id="KW-0675">Receptor</keyword>
<evidence type="ECO:0000256" key="1">
    <source>
        <dbReference type="ARBA" id="ARBA00004651"/>
    </source>
</evidence>
<dbReference type="InterPro" id="IPR052192">
    <property type="entry name" value="Insect_Ionotropic_Sensory_Rcpt"/>
</dbReference>
<dbReference type="SMART" id="SM00079">
    <property type="entry name" value="PBPe"/>
    <property type="match status" value="1"/>
</dbReference>
<evidence type="ECO:0000256" key="14">
    <source>
        <dbReference type="SAM" id="Phobius"/>
    </source>
</evidence>
<keyword evidence="4" id="KW-1003">Cell membrane</keyword>
<reference evidence="17 18" key="1">
    <citation type="submission" date="2023-03" db="EMBL/GenBank/DDBJ databases">
        <title>High-quality genome of Scylla paramamosain provides insights in environmental adaptation.</title>
        <authorList>
            <person name="Zhang L."/>
        </authorList>
    </citation>
    <scope>NUCLEOTIDE SEQUENCE [LARGE SCALE GENOMIC DNA]</scope>
    <source>
        <strain evidence="17">LZ_2023a</strain>
        <tissue evidence="17">Muscle</tissue>
    </source>
</reference>
<comment type="subcellular location">
    <subcellularLocation>
        <location evidence="1">Cell membrane</location>
        <topology evidence="1">Multi-pass membrane protein</topology>
    </subcellularLocation>
</comment>
<proteinExistence type="inferred from homology"/>
<evidence type="ECO:0000256" key="13">
    <source>
        <dbReference type="SAM" id="MobiDB-lite"/>
    </source>
</evidence>
<dbReference type="EMBL" id="JARAKH010000042">
    <property type="protein sequence ID" value="KAK8379995.1"/>
    <property type="molecule type" value="Genomic_DNA"/>
</dbReference>
<evidence type="ECO:0000256" key="4">
    <source>
        <dbReference type="ARBA" id="ARBA00022475"/>
    </source>
</evidence>
<dbReference type="GO" id="GO:0015276">
    <property type="term" value="F:ligand-gated monoatomic ion channel activity"/>
    <property type="evidence" value="ECO:0007669"/>
    <property type="project" value="InterPro"/>
</dbReference>
<keyword evidence="15" id="KW-0732">Signal</keyword>
<sequence>MAGSPARVALVVAVLLGVTQPTRGEDAECWAAVKEEQQRPQPSNKDLASMGLFVAKFSSLYLLPTGLDNNTTEHIISAALARHTVFFMPCDMDKMGKAITAITQGTTTDAGMPSALQQPAALHLISHATLEPMLDELREASMGWGTLIGLHILLGADLPDCEVFMPKTSCHWYQGSYSTERREVMMNQMFLFGDGREALRVPVVSWDSTKRDLIILHQPGLGPRDFKGHVLNVITITDSPQVMEMRLCDSKNTSIPSSSSSFMDRHSCTQFGLKVVGAGEDVVYSGYLVEIILTIAATLNFKIQLSTLPPGKDEFGVEMDDGNYSGLIGAIQSQRADIALASFAITNERLRVVDFSGSVGYTGSNLYAQRNSSLEAIGWDTFVLSFHWGTWLAILMLLGIMSTGLWIIVRHQTNEDDHFTKGSNIVFILFSCLVQQGSWILPTTGRVQAVLWLFWVTSVVLYASYTAILTSFLTVSTVTPPFTSLEEAVDVPGWKIGLLRGTAVPKIFQRSKKPSYHKVYERLQSDPNLYCESRKEGMDRMIMDSKFAFLADRRAMSYLIRDNCSIKEMTGSYIKGYVHLGFRKLLPYANIINEELLKLEAGGVMDRIYQQWWGKQVPCEAPSPYTQLDFTNILTAFLLLLAGMVTSCIIFALELLYTSQRTHHIPPQVTHDKVEFMIPSRSMKGNGNGQQDIHCQSSGEEQEALEDDRQ</sequence>
<evidence type="ECO:0000313" key="18">
    <source>
        <dbReference type="Proteomes" id="UP001487740"/>
    </source>
</evidence>
<comment type="caution">
    <text evidence="17">The sequence shown here is derived from an EMBL/GenBank/DDBJ whole genome shotgun (WGS) entry which is preliminary data.</text>
</comment>
<dbReference type="SUPFAM" id="SSF53850">
    <property type="entry name" value="Periplasmic binding protein-like II"/>
    <property type="match status" value="1"/>
</dbReference>
<feature type="domain" description="Ionotropic glutamate receptor C-terminal" evidence="16">
    <location>
        <begin position="272"/>
        <end position="615"/>
    </location>
</feature>
<feature type="transmembrane region" description="Helical" evidence="14">
    <location>
        <begin position="633"/>
        <end position="657"/>
    </location>
</feature>
<dbReference type="AlphaFoldDB" id="A0AAW0SZ29"/>
<keyword evidence="6 14" id="KW-1133">Transmembrane helix</keyword>
<keyword evidence="18" id="KW-1185">Reference proteome</keyword>
<keyword evidence="10" id="KW-0325">Glycoprotein</keyword>
<dbReference type="PANTHER" id="PTHR42643:SF30">
    <property type="entry name" value="IONOTROPIC RECEPTOR 40A-RELATED"/>
    <property type="match status" value="1"/>
</dbReference>
<evidence type="ECO:0000256" key="3">
    <source>
        <dbReference type="ARBA" id="ARBA00022448"/>
    </source>
</evidence>
<keyword evidence="5 14" id="KW-0812">Transmembrane</keyword>
<dbReference type="Pfam" id="PF10613">
    <property type="entry name" value="Lig_chan-Glu_bd"/>
    <property type="match status" value="1"/>
</dbReference>
<accession>A0AAW0SZ29</accession>
<dbReference type="GO" id="GO:0050906">
    <property type="term" value="P:detection of stimulus involved in sensory perception"/>
    <property type="evidence" value="ECO:0007669"/>
    <property type="project" value="UniProtKB-ARBA"/>
</dbReference>
<evidence type="ECO:0000313" key="17">
    <source>
        <dbReference type="EMBL" id="KAK8379995.1"/>
    </source>
</evidence>
<comment type="similarity">
    <text evidence="2">Belongs to the glutamate-gated ion channel (TC 1.A.10.1) family.</text>
</comment>